<feature type="domain" description="Spore protein YkvP/CgeB glycosyl transferase-like" evidence="1">
    <location>
        <begin position="405"/>
        <end position="546"/>
    </location>
</feature>
<accession>A0A1I4QT91</accession>
<evidence type="ECO:0000259" key="2">
    <source>
        <dbReference type="Pfam" id="PF20157"/>
    </source>
</evidence>
<proteinExistence type="predicted"/>
<feature type="domain" description="Glycosyltransferase Maf N-terminal" evidence="2">
    <location>
        <begin position="61"/>
        <end position="117"/>
    </location>
</feature>
<keyword evidence="4" id="KW-1185">Reference proteome</keyword>
<protein>
    <submittedName>
        <fullName evidence="3">Uncharacterized protein</fullName>
    </submittedName>
</protein>
<name>A0A1I4QT91_9BACT</name>
<dbReference type="STRING" id="39841.SAMN05660836_00200"/>
<dbReference type="Pfam" id="PF13524">
    <property type="entry name" value="Glyco_trans_1_2"/>
    <property type="match status" value="1"/>
</dbReference>
<dbReference type="InterPro" id="IPR055259">
    <property type="entry name" value="YkvP/CgeB_Glyco_trans-like"/>
</dbReference>
<evidence type="ECO:0000313" key="3">
    <source>
        <dbReference type="EMBL" id="SFM42955.1"/>
    </source>
</evidence>
<dbReference type="AlphaFoldDB" id="A0A1I4QT91"/>
<dbReference type="InterPro" id="IPR045376">
    <property type="entry name" value="Maf_N"/>
</dbReference>
<reference evidence="3 4" key="1">
    <citation type="submission" date="2016-10" db="EMBL/GenBank/DDBJ databases">
        <authorList>
            <person name="de Groot N.N."/>
        </authorList>
    </citation>
    <scope>NUCLEOTIDE SEQUENCE [LARGE SCALE GENOMIC DNA]</scope>
    <source>
        <strain evidence="3 4">DSM 9990</strain>
    </source>
</reference>
<dbReference type="EMBL" id="FOUU01000001">
    <property type="protein sequence ID" value="SFM42955.1"/>
    <property type="molecule type" value="Genomic_DNA"/>
</dbReference>
<organism evidence="3 4">
    <name type="scientific">Thermodesulforhabdus norvegica</name>
    <dbReference type="NCBI Taxonomy" id="39841"/>
    <lineage>
        <taxon>Bacteria</taxon>
        <taxon>Pseudomonadati</taxon>
        <taxon>Thermodesulfobacteriota</taxon>
        <taxon>Syntrophobacteria</taxon>
        <taxon>Syntrophobacterales</taxon>
        <taxon>Thermodesulforhabdaceae</taxon>
        <taxon>Thermodesulforhabdus</taxon>
    </lineage>
</organism>
<gene>
    <name evidence="3" type="ORF">SAMN05660836_00200</name>
</gene>
<dbReference type="Pfam" id="PF20157">
    <property type="entry name" value="Maf_flag10_N"/>
    <property type="match status" value="1"/>
</dbReference>
<evidence type="ECO:0000313" key="4">
    <source>
        <dbReference type="Proteomes" id="UP000199611"/>
    </source>
</evidence>
<evidence type="ECO:0000259" key="1">
    <source>
        <dbReference type="Pfam" id="PF13524"/>
    </source>
</evidence>
<sequence length="555" mass="63601">MHALLAVSDFNSVAFFEEEKNSTPIELRSSTSGLPTAVLKTWQNIYIHDKDNPVQGAKQWLAEKAETEKVETVLLIGLGLGYELGQILNKLSNIKNIIVYERYPELIKVALSLRDYSRDILQRHLEFYSWPTFGELRNRISSSKVKILTHPVLGNIYEEEKYGLENHSRGSGKKIVILITGLLSRDIVFLLELMGFETLPVEITKVRPSTFQKFLFSSKADAVFSVNYVKEVPYLSRAAGIPVVFWEIDPTIELIPPLPEAHSNTIIYSYRKARIPLLKEAGFFRVDYLPLASNHFRFRPSPLTDEQRIRYGADISYVGSSMVNEGKRLLSLCLDRLSSPHEKEKIIRAVERQNKCFSKFILPDLLPTLIKGLSMPWVIEDTNGTSIDATMCIAEECASRRRITVIRSLSTFHPKYRVRIWGDDGWRSVIPPGVEYSGPAGHYHELPIIYNATKINIDINRIYQKEIVPLRVFDVLATGSFILVDHSDEAAKLFDGKVVMYNSLKELREKVEYYLKNEEERLAIARECREVILKRHTLSQRLQKILSDLQVLGWL</sequence>
<dbReference type="Proteomes" id="UP000199611">
    <property type="component" value="Unassembled WGS sequence"/>
</dbReference>